<protein>
    <submittedName>
        <fullName evidence="1">Sulfotransferase family 2 domain-containing protein</fullName>
    </submittedName>
</protein>
<evidence type="ECO:0000313" key="2">
    <source>
        <dbReference type="Proteomes" id="UP001494588"/>
    </source>
</evidence>
<dbReference type="EMBL" id="JAZHGC010000028">
    <property type="protein sequence ID" value="MEM5289732.1"/>
    <property type="molecule type" value="Genomic_DNA"/>
</dbReference>
<name>A0ABU9QJV6_9BURK</name>
<evidence type="ECO:0000313" key="1">
    <source>
        <dbReference type="EMBL" id="MEM5289732.1"/>
    </source>
</evidence>
<keyword evidence="2" id="KW-1185">Reference proteome</keyword>
<reference evidence="1 2" key="1">
    <citation type="submission" date="2024-01" db="EMBL/GenBank/DDBJ databases">
        <title>The diversity of rhizobia nodulating Mimosa spp. in eleven states of Brazil covering several biomes is determined by host plant, location, and edaphic factors.</title>
        <authorList>
            <person name="Rouws L."/>
            <person name="Barauna A."/>
            <person name="Beukes C."/>
            <person name="De Faria S.M."/>
            <person name="Gross E."/>
            <person name="Dos Reis Junior F.B."/>
            <person name="Simon M."/>
            <person name="Maluk M."/>
            <person name="Odee D.W."/>
            <person name="Kenicer G."/>
            <person name="Young J.P.W."/>
            <person name="Reis V.M."/>
            <person name="Zilli J."/>
            <person name="James E.K."/>
        </authorList>
    </citation>
    <scope>NUCLEOTIDE SEQUENCE [LARGE SCALE GENOMIC DNA]</scope>
    <source>
        <strain evidence="1 2">JPY77</strain>
    </source>
</reference>
<dbReference type="Proteomes" id="UP001494588">
    <property type="component" value="Unassembled WGS sequence"/>
</dbReference>
<dbReference type="Pfam" id="PF03567">
    <property type="entry name" value="Sulfotransfer_2"/>
    <property type="match status" value="1"/>
</dbReference>
<comment type="caution">
    <text evidence="1">The sequence shown here is derived from an EMBL/GenBank/DDBJ whole genome shotgun (WGS) entry which is preliminary data.</text>
</comment>
<organism evidence="1 2">
    <name type="scientific">Paraburkholderia sabiae</name>
    <dbReference type="NCBI Taxonomy" id="273251"/>
    <lineage>
        <taxon>Bacteria</taxon>
        <taxon>Pseudomonadati</taxon>
        <taxon>Pseudomonadota</taxon>
        <taxon>Betaproteobacteria</taxon>
        <taxon>Burkholderiales</taxon>
        <taxon>Burkholderiaceae</taxon>
        <taxon>Paraburkholderia</taxon>
    </lineage>
</organism>
<sequence length="276" mass="32026">MINDLFDLGAEAFILRSLDDREEQAKPIIFLHVAKTAGSSFREELAERFQPSENVFVDFSKIELPIDLKKYAAIMDGNLLEVNGRRMTRCRMVSGHFTYGQISGKKNLVQGRLVTFIRHPISRLVSFYKYHCSSAHPDNASFKRDYPTFRDFVRAPENINAICRQLTPDLVSNGADAAEWIKRNYYWVGIQENYVASVKLLFAMTGMRFSPRHNIRISDSSYADVDPEDIRLAEQLNAVDMQMYAVLAESFSPRWAEIYYQTDYDRVFRTYLEHQD</sequence>
<dbReference type="InterPro" id="IPR027417">
    <property type="entry name" value="P-loop_NTPase"/>
</dbReference>
<dbReference type="SUPFAM" id="SSF52540">
    <property type="entry name" value="P-loop containing nucleoside triphosphate hydrolases"/>
    <property type="match status" value="1"/>
</dbReference>
<gene>
    <name evidence="1" type="ORF">V4C55_28825</name>
</gene>
<accession>A0ABU9QJV6</accession>
<dbReference type="RefSeq" id="WP_201651003.1">
    <property type="nucleotide sequence ID" value="NZ_CAJHCS010000010.1"/>
</dbReference>
<dbReference type="InterPro" id="IPR005331">
    <property type="entry name" value="Sulfotransferase"/>
</dbReference>
<dbReference type="Gene3D" id="3.40.50.300">
    <property type="entry name" value="P-loop containing nucleotide triphosphate hydrolases"/>
    <property type="match status" value="1"/>
</dbReference>
<proteinExistence type="predicted"/>